<dbReference type="Proteomes" id="UP000054854">
    <property type="component" value="Unassembled WGS sequence"/>
</dbReference>
<dbReference type="EMBL" id="UGNX01000002">
    <property type="protein sequence ID" value="STY00470.1"/>
    <property type="molecule type" value="Genomic_DNA"/>
</dbReference>
<proteinExistence type="predicted"/>
<evidence type="ECO:0000313" key="1">
    <source>
        <dbReference type="EMBL" id="KTC88325.1"/>
    </source>
</evidence>
<dbReference type="Proteomes" id="UP000255316">
    <property type="component" value="Unassembled WGS sequence"/>
</dbReference>
<dbReference type="EMBL" id="LNXX01000016">
    <property type="protein sequence ID" value="KTC88325.1"/>
    <property type="molecule type" value="Genomic_DNA"/>
</dbReference>
<protein>
    <submittedName>
        <fullName evidence="2">Uncharacterized protein</fullName>
    </submittedName>
</protein>
<dbReference type="OrthoDB" id="9957564at2"/>
<name>A0A378KLR0_9GAMM</name>
<reference evidence="2 4" key="2">
    <citation type="submission" date="2018-06" db="EMBL/GenBank/DDBJ databases">
        <authorList>
            <consortium name="Pathogen Informatics"/>
            <person name="Doyle S."/>
        </authorList>
    </citation>
    <scope>NUCLEOTIDE SEQUENCE [LARGE SCALE GENOMIC DNA]</scope>
    <source>
        <strain evidence="2 4">NCTC12438</strain>
    </source>
</reference>
<dbReference type="AlphaFoldDB" id="A0A378KLR0"/>
<evidence type="ECO:0000313" key="4">
    <source>
        <dbReference type="Proteomes" id="UP000255316"/>
    </source>
</evidence>
<evidence type="ECO:0000313" key="2">
    <source>
        <dbReference type="EMBL" id="STY00470.1"/>
    </source>
</evidence>
<keyword evidence="3" id="KW-1185">Reference proteome</keyword>
<organism evidence="2 4">
    <name type="scientific">Legionella cincinnatiensis</name>
    <dbReference type="NCBI Taxonomy" id="28085"/>
    <lineage>
        <taxon>Bacteria</taxon>
        <taxon>Pseudomonadati</taxon>
        <taxon>Pseudomonadota</taxon>
        <taxon>Gammaproteobacteria</taxon>
        <taxon>Legionellales</taxon>
        <taxon>Legionellaceae</taxon>
        <taxon>Legionella</taxon>
    </lineage>
</organism>
<accession>A0A378KLR0</accession>
<gene>
    <name evidence="1" type="ORF">Lcin_1482</name>
    <name evidence="2" type="ORF">NCTC12438_03523</name>
</gene>
<reference evidence="1 3" key="1">
    <citation type="submission" date="2015-11" db="EMBL/GenBank/DDBJ databases">
        <title>Genomic analysis of 38 Legionella species identifies large and diverse effector repertoires.</title>
        <authorList>
            <person name="Burstein D."/>
            <person name="Amaro F."/>
            <person name="Zusman T."/>
            <person name="Lifshitz Z."/>
            <person name="Cohen O."/>
            <person name="Gilbert J.A."/>
            <person name="Pupko T."/>
            <person name="Shuman H.A."/>
            <person name="Segal G."/>
        </authorList>
    </citation>
    <scope>NUCLEOTIDE SEQUENCE [LARGE SCALE GENOMIC DNA]</scope>
    <source>
        <strain evidence="1 3">CDC#72-OH-14</strain>
    </source>
</reference>
<sequence>MSYSMNIEVNEFPFQFGRMGYQTPSIGIFIDFSNVKIKEAIETGNENFYNAIKSVLSQGDEIDALYEMTNFEHYALQGHGWRALTEYYDFASLEKFKFQAELVLASKHANEEQLRVARTIIDVLNGTYKFPPPPEKSPEEKAKAAFERKKPKLKLKLTIDRGYKCDQCGNSTENSLCLIRRDNSILNYEIDNLVLRCRKCMNKMRSKQ</sequence>
<evidence type="ECO:0000313" key="3">
    <source>
        <dbReference type="Proteomes" id="UP000054854"/>
    </source>
</evidence>
<dbReference type="RefSeq" id="WP_058464679.1">
    <property type="nucleotide sequence ID" value="NZ_CAAAHQ010000024.1"/>
</dbReference>